<evidence type="ECO:0000256" key="1">
    <source>
        <dbReference type="SAM" id="Phobius"/>
    </source>
</evidence>
<keyword evidence="1" id="KW-0472">Membrane</keyword>
<evidence type="ECO:0000313" key="3">
    <source>
        <dbReference type="Proteomes" id="UP001073227"/>
    </source>
</evidence>
<proteinExistence type="predicted"/>
<dbReference type="EMBL" id="JAOVZR010000001">
    <property type="protein sequence ID" value="MCY0148318.1"/>
    <property type="molecule type" value="Genomic_DNA"/>
</dbReference>
<feature type="transmembrane region" description="Helical" evidence="1">
    <location>
        <begin position="12"/>
        <end position="33"/>
    </location>
</feature>
<dbReference type="RefSeq" id="WP_267653889.1">
    <property type="nucleotide sequence ID" value="NZ_JAOVZR010000001.1"/>
</dbReference>
<organism evidence="2 3">
    <name type="scientific">Hoeflea algicola</name>
    <dbReference type="NCBI Taxonomy" id="2983763"/>
    <lineage>
        <taxon>Bacteria</taxon>
        <taxon>Pseudomonadati</taxon>
        <taxon>Pseudomonadota</taxon>
        <taxon>Alphaproteobacteria</taxon>
        <taxon>Hyphomicrobiales</taxon>
        <taxon>Rhizobiaceae</taxon>
        <taxon>Hoeflea</taxon>
    </lineage>
</organism>
<keyword evidence="1" id="KW-1133">Transmembrane helix</keyword>
<accession>A0ABT3Z977</accession>
<protein>
    <submittedName>
        <fullName evidence="2">Uncharacterized protein</fullName>
    </submittedName>
</protein>
<dbReference type="Proteomes" id="UP001073227">
    <property type="component" value="Unassembled WGS sequence"/>
</dbReference>
<reference evidence="2" key="1">
    <citation type="submission" date="2022-10" db="EMBL/GenBank/DDBJ databases">
        <title>Hoeflea sp. G2-23, isolated from marine algae.</title>
        <authorList>
            <person name="Kristyanto S."/>
            <person name="Kim J.M."/>
            <person name="Jeon C.O."/>
        </authorList>
    </citation>
    <scope>NUCLEOTIDE SEQUENCE</scope>
    <source>
        <strain evidence="2">G2-23</strain>
    </source>
</reference>
<gene>
    <name evidence="2" type="ORF">OEG84_11500</name>
</gene>
<keyword evidence="1" id="KW-0812">Transmembrane</keyword>
<sequence>MSALLARLIPGFNWLTIGVGVVAGALLAALPVYTMGRIDGKALSELKPLKQVIQDIRDRNTDDAETQRLSDFDVCVRDFGRVPECDALK</sequence>
<name>A0ABT3Z977_9HYPH</name>
<keyword evidence="3" id="KW-1185">Reference proteome</keyword>
<evidence type="ECO:0000313" key="2">
    <source>
        <dbReference type="EMBL" id="MCY0148318.1"/>
    </source>
</evidence>
<comment type="caution">
    <text evidence="2">The sequence shown here is derived from an EMBL/GenBank/DDBJ whole genome shotgun (WGS) entry which is preliminary data.</text>
</comment>